<sequence>MLFQWLARLSYTIFYFTTLPEYSDNPINDDMYIFPQVPARSATTMTWLLDVLTYNFPFLLRGLGTIHVERVEYRKSRSAEEPEYLVVTVKKSSGAWWRGYLLVDRPDDPSLSHRLQIQKMGPSQRPRQTRHLVRP</sequence>
<gene>
    <name evidence="1" type="ORF">ARMGADRAFT_1014377</name>
</gene>
<dbReference type="EMBL" id="KZ293664">
    <property type="protein sequence ID" value="PBK90693.1"/>
    <property type="molecule type" value="Genomic_DNA"/>
</dbReference>
<evidence type="ECO:0000313" key="2">
    <source>
        <dbReference type="Proteomes" id="UP000217790"/>
    </source>
</evidence>
<proteinExistence type="predicted"/>
<dbReference type="STRING" id="47427.A0A2H3DR00"/>
<dbReference type="InParanoid" id="A0A2H3DR00"/>
<dbReference type="AlphaFoldDB" id="A0A2H3DR00"/>
<reference evidence="2" key="1">
    <citation type="journal article" date="2017" name="Nat. Ecol. Evol.">
        <title>Genome expansion and lineage-specific genetic innovations in the forest pathogenic fungi Armillaria.</title>
        <authorList>
            <person name="Sipos G."/>
            <person name="Prasanna A.N."/>
            <person name="Walter M.C."/>
            <person name="O'Connor E."/>
            <person name="Balint B."/>
            <person name="Krizsan K."/>
            <person name="Kiss B."/>
            <person name="Hess J."/>
            <person name="Varga T."/>
            <person name="Slot J."/>
            <person name="Riley R."/>
            <person name="Boka B."/>
            <person name="Rigling D."/>
            <person name="Barry K."/>
            <person name="Lee J."/>
            <person name="Mihaltcheva S."/>
            <person name="LaButti K."/>
            <person name="Lipzen A."/>
            <person name="Waldron R."/>
            <person name="Moloney N.M."/>
            <person name="Sperisen C."/>
            <person name="Kredics L."/>
            <person name="Vagvoelgyi C."/>
            <person name="Patrignani A."/>
            <person name="Fitzpatrick D."/>
            <person name="Nagy I."/>
            <person name="Doyle S."/>
            <person name="Anderson J.B."/>
            <person name="Grigoriev I.V."/>
            <person name="Gueldener U."/>
            <person name="Muensterkoetter M."/>
            <person name="Nagy L.G."/>
        </authorList>
    </citation>
    <scope>NUCLEOTIDE SEQUENCE [LARGE SCALE GENOMIC DNA]</scope>
    <source>
        <strain evidence="2">Ar21-2</strain>
    </source>
</reference>
<dbReference type="Proteomes" id="UP000217790">
    <property type="component" value="Unassembled WGS sequence"/>
</dbReference>
<accession>A0A2H3DR00</accession>
<evidence type="ECO:0000313" key="1">
    <source>
        <dbReference type="EMBL" id="PBK90693.1"/>
    </source>
</evidence>
<dbReference type="OrthoDB" id="2958662at2759"/>
<name>A0A2H3DR00_ARMGA</name>
<protein>
    <submittedName>
        <fullName evidence="1">Uncharacterized protein</fullName>
    </submittedName>
</protein>
<organism evidence="1 2">
    <name type="scientific">Armillaria gallica</name>
    <name type="common">Bulbous honey fungus</name>
    <name type="synonym">Armillaria bulbosa</name>
    <dbReference type="NCBI Taxonomy" id="47427"/>
    <lineage>
        <taxon>Eukaryota</taxon>
        <taxon>Fungi</taxon>
        <taxon>Dikarya</taxon>
        <taxon>Basidiomycota</taxon>
        <taxon>Agaricomycotina</taxon>
        <taxon>Agaricomycetes</taxon>
        <taxon>Agaricomycetidae</taxon>
        <taxon>Agaricales</taxon>
        <taxon>Marasmiineae</taxon>
        <taxon>Physalacriaceae</taxon>
        <taxon>Armillaria</taxon>
    </lineage>
</organism>
<keyword evidence="2" id="KW-1185">Reference proteome</keyword>